<sequence>MIPCEEGKKTDFPKTKGGKDVFQEEVHLRDYLRIIKKRQWVILTFFVIVVVSVAITTFLKSPIYRATTRILIEKETPNVLSFKEVLALDTSDTDYYQTQYTILKSRTLAKEVLEKLGLMEQAMQTESRSFSIRGLVSGLIVLLGLRESLSEEAQNRAREQQAIDHFLNDMITIEPIKGSRLVDVNAFSTDPKLAANIANTLVATYIQQNLEAKLSASKDAVGWLAEQLKVTQQKVADSENALFQYKEQHAIISFEDRQNMVMQKLSELNTAVNNARIKRITAETQYNQIQEYLAAVESSSNAKAIEKLESISQVINNPLIQRLKVELSTLESELSDLLKKFRNKHPNVIALRSQIDSVRNRINSEISRIVTSIKNEYDLALAQEQEMTAALEEQKREALDLNEKSIQYGVLDREVQSNKRVYDALLQRTKETSVTEQLETSNIRIIDQASIPNYPVAPRKKLNIFLAMVMGAVLGTALAFFFEYIDNSIKTPEDIKQYVNIPFLGFIPKVSYEHPALLNSSPYSIELVAAFDPKSTVSEAYRSLRTNVLFSSLERGPVLLVTSAGPTEGKSITVANLAVTMAQSGSKTLIIDCDLRKPRMHKIFNIAEHEQGITDMIANLGTNGLRITVKRTKIPNLDLIPCGKIPPNPSELLGSERTRRLIEALSKVYDKILIDSPPVNVVTDPVILSQIAGGVIIIIRAGETGRDVVRRAREQLLDVKANILGGVLNSVDLKKDNYYYYSYYHNYYYHRDQNELNQATKETRLPIKYPQKVLQAANLMKKGSSIEPSDKPQQGSS</sequence>
<dbReference type="PANTHER" id="PTHR32309:SF13">
    <property type="entry name" value="FERRIC ENTEROBACTIN TRANSPORT PROTEIN FEPE"/>
    <property type="match status" value="1"/>
</dbReference>
<keyword evidence="6" id="KW-0997">Cell inner membrane</keyword>
<dbReference type="InterPro" id="IPR032807">
    <property type="entry name" value="GNVR"/>
</dbReference>
<dbReference type="GO" id="GO:0042802">
    <property type="term" value="F:identical protein binding"/>
    <property type="evidence" value="ECO:0007669"/>
    <property type="project" value="UniProtKB-ARBA"/>
</dbReference>
<evidence type="ECO:0000256" key="8">
    <source>
        <dbReference type="ARBA" id="ARBA00022692"/>
    </source>
</evidence>
<dbReference type="Pfam" id="PF13807">
    <property type="entry name" value="GNVR"/>
    <property type="match status" value="1"/>
</dbReference>
<dbReference type="NCBIfam" id="TIGR01007">
    <property type="entry name" value="eps_fam"/>
    <property type="match status" value="1"/>
</dbReference>
<evidence type="ECO:0000256" key="2">
    <source>
        <dbReference type="ARBA" id="ARBA00007316"/>
    </source>
</evidence>
<dbReference type="eggNOG" id="COG0489">
    <property type="taxonomic scope" value="Bacteria"/>
</dbReference>
<dbReference type="AlphaFoldDB" id="A0A0S6W9T1"/>
<keyword evidence="13 17" id="KW-0472">Membrane</keyword>
<evidence type="ECO:0000256" key="1">
    <source>
        <dbReference type="ARBA" id="ARBA00004429"/>
    </source>
</evidence>
<evidence type="ECO:0000256" key="9">
    <source>
        <dbReference type="ARBA" id="ARBA00022741"/>
    </source>
</evidence>
<dbReference type="GO" id="GO:0005524">
    <property type="term" value="F:ATP binding"/>
    <property type="evidence" value="ECO:0007669"/>
    <property type="project" value="UniProtKB-KW"/>
</dbReference>
<dbReference type="Gene3D" id="3.40.50.300">
    <property type="entry name" value="P-loop containing nucleotide triphosphate hydrolases"/>
    <property type="match status" value="1"/>
</dbReference>
<dbReference type="InterPro" id="IPR027417">
    <property type="entry name" value="P-loop_NTPase"/>
</dbReference>
<evidence type="ECO:0000259" key="18">
    <source>
        <dbReference type="Pfam" id="PF02706"/>
    </source>
</evidence>
<evidence type="ECO:0000256" key="7">
    <source>
        <dbReference type="ARBA" id="ARBA00022679"/>
    </source>
</evidence>
<comment type="subcellular location">
    <subcellularLocation>
        <location evidence="1">Cell inner membrane</location>
        <topology evidence="1">Multi-pass membrane protein</topology>
    </subcellularLocation>
</comment>
<comment type="similarity">
    <text evidence="3">Belongs to the etk/wzc family.</text>
</comment>
<dbReference type="Pfam" id="PF13614">
    <property type="entry name" value="AAA_31"/>
    <property type="match status" value="1"/>
</dbReference>
<feature type="transmembrane region" description="Helical" evidence="17">
    <location>
        <begin position="40"/>
        <end position="59"/>
    </location>
</feature>
<keyword evidence="7" id="KW-0808">Transferase</keyword>
<feature type="domain" description="AAA" evidence="19">
    <location>
        <begin position="569"/>
        <end position="700"/>
    </location>
</feature>
<keyword evidence="16" id="KW-0175">Coiled coil</keyword>
<feature type="domain" description="Tyrosine-protein kinase G-rich" evidence="20">
    <location>
        <begin position="411"/>
        <end position="481"/>
    </location>
</feature>
<reference evidence="21" key="1">
    <citation type="journal article" date="2015" name="PeerJ">
        <title>First genomic representation of candidate bacterial phylum KSB3 points to enhanced environmental sensing as a trigger of wastewater bulking.</title>
        <authorList>
            <person name="Sekiguchi Y."/>
            <person name="Ohashi A."/>
            <person name="Parks D.H."/>
            <person name="Yamauchi T."/>
            <person name="Tyson G.W."/>
            <person name="Hugenholtz P."/>
        </authorList>
    </citation>
    <scope>NUCLEOTIDE SEQUENCE [LARGE SCALE GENOMIC DNA]</scope>
</reference>
<keyword evidence="14" id="KW-0829">Tyrosine-protein kinase</keyword>
<evidence type="ECO:0000313" key="22">
    <source>
        <dbReference type="Proteomes" id="UP000030661"/>
    </source>
</evidence>
<evidence type="ECO:0000256" key="12">
    <source>
        <dbReference type="ARBA" id="ARBA00022989"/>
    </source>
</evidence>
<dbReference type="PANTHER" id="PTHR32309">
    <property type="entry name" value="TYROSINE-PROTEIN KINASE"/>
    <property type="match status" value="1"/>
</dbReference>
<name>A0A0S6W9T1_VECG1</name>
<accession>A0A0S6W9T1</accession>
<dbReference type="InterPro" id="IPR050445">
    <property type="entry name" value="Bact_polysacc_biosynth/exp"/>
</dbReference>
<dbReference type="SUPFAM" id="SSF52540">
    <property type="entry name" value="P-loop containing nucleoside triphosphate hydrolases"/>
    <property type="match status" value="1"/>
</dbReference>
<organism evidence="21">
    <name type="scientific">Vecturithrix granuli</name>
    <dbReference type="NCBI Taxonomy" id="1499967"/>
    <lineage>
        <taxon>Bacteria</taxon>
        <taxon>Candidatus Moduliflexota</taxon>
        <taxon>Candidatus Vecturitrichia</taxon>
        <taxon>Candidatus Vecturitrichales</taxon>
        <taxon>Candidatus Vecturitrichaceae</taxon>
        <taxon>Candidatus Vecturithrix</taxon>
    </lineage>
</organism>
<dbReference type="GO" id="GO:0005886">
    <property type="term" value="C:plasma membrane"/>
    <property type="evidence" value="ECO:0007669"/>
    <property type="project" value="UniProtKB-SubCell"/>
</dbReference>
<comment type="catalytic activity">
    <reaction evidence="15">
        <text>L-tyrosyl-[protein] + ATP = O-phospho-L-tyrosyl-[protein] + ADP + H(+)</text>
        <dbReference type="Rhea" id="RHEA:10596"/>
        <dbReference type="Rhea" id="RHEA-COMP:10136"/>
        <dbReference type="Rhea" id="RHEA-COMP:20101"/>
        <dbReference type="ChEBI" id="CHEBI:15378"/>
        <dbReference type="ChEBI" id="CHEBI:30616"/>
        <dbReference type="ChEBI" id="CHEBI:46858"/>
        <dbReference type="ChEBI" id="CHEBI:61978"/>
        <dbReference type="ChEBI" id="CHEBI:456216"/>
        <dbReference type="EC" id="2.7.10.2"/>
    </reaction>
</comment>
<dbReference type="FunFam" id="3.40.50.300:FF:000527">
    <property type="entry name" value="Tyrosine-protein kinase etk"/>
    <property type="match status" value="1"/>
</dbReference>
<dbReference type="GO" id="GO:0004715">
    <property type="term" value="F:non-membrane spanning protein tyrosine kinase activity"/>
    <property type="evidence" value="ECO:0007669"/>
    <property type="project" value="UniProtKB-EC"/>
</dbReference>
<dbReference type="Pfam" id="PF02706">
    <property type="entry name" value="Wzz"/>
    <property type="match status" value="1"/>
</dbReference>
<gene>
    <name evidence="21" type="ORF">U27_01817</name>
</gene>
<feature type="coiled-coil region" evidence="16">
    <location>
        <begin position="374"/>
        <end position="404"/>
    </location>
</feature>
<proteinExistence type="inferred from homology"/>
<keyword evidence="5" id="KW-1003">Cell membrane</keyword>
<dbReference type="InterPro" id="IPR003856">
    <property type="entry name" value="LPS_length_determ_N"/>
</dbReference>
<protein>
    <recommendedName>
        <fullName evidence="4">non-specific protein-tyrosine kinase</fullName>
        <ecNumber evidence="4">2.7.10.2</ecNumber>
    </recommendedName>
</protein>
<dbReference type="eggNOG" id="COG3206">
    <property type="taxonomic scope" value="Bacteria"/>
</dbReference>
<evidence type="ECO:0000259" key="20">
    <source>
        <dbReference type="Pfam" id="PF13807"/>
    </source>
</evidence>
<evidence type="ECO:0000256" key="15">
    <source>
        <dbReference type="ARBA" id="ARBA00051245"/>
    </source>
</evidence>
<keyword evidence="11" id="KW-0067">ATP-binding</keyword>
<comment type="similarity">
    <text evidence="2">Belongs to the CpsD/CapB family.</text>
</comment>
<evidence type="ECO:0000256" key="5">
    <source>
        <dbReference type="ARBA" id="ARBA00022475"/>
    </source>
</evidence>
<evidence type="ECO:0000256" key="14">
    <source>
        <dbReference type="ARBA" id="ARBA00023137"/>
    </source>
</evidence>
<dbReference type="CDD" id="cd05387">
    <property type="entry name" value="BY-kinase"/>
    <property type="match status" value="1"/>
</dbReference>
<evidence type="ECO:0000256" key="10">
    <source>
        <dbReference type="ARBA" id="ARBA00022777"/>
    </source>
</evidence>
<keyword evidence="10" id="KW-0418">Kinase</keyword>
<feature type="domain" description="Polysaccharide chain length determinant N-terminal" evidence="18">
    <location>
        <begin position="24"/>
        <end position="116"/>
    </location>
</feature>
<dbReference type="InterPro" id="IPR005702">
    <property type="entry name" value="Wzc-like_C"/>
</dbReference>
<evidence type="ECO:0000256" key="11">
    <source>
        <dbReference type="ARBA" id="ARBA00022840"/>
    </source>
</evidence>
<keyword evidence="9" id="KW-0547">Nucleotide-binding</keyword>
<keyword evidence="8 17" id="KW-0812">Transmembrane</keyword>
<keyword evidence="12 17" id="KW-1133">Transmembrane helix</keyword>
<dbReference type="HOGENOM" id="CLU_009912_2_1_0"/>
<dbReference type="STRING" id="1499967.U27_01817"/>
<evidence type="ECO:0000256" key="3">
    <source>
        <dbReference type="ARBA" id="ARBA00008883"/>
    </source>
</evidence>
<dbReference type="InterPro" id="IPR025669">
    <property type="entry name" value="AAA_dom"/>
</dbReference>
<evidence type="ECO:0000256" key="16">
    <source>
        <dbReference type="SAM" id="Coils"/>
    </source>
</evidence>
<evidence type="ECO:0000259" key="19">
    <source>
        <dbReference type="Pfam" id="PF13614"/>
    </source>
</evidence>
<dbReference type="EMBL" id="DF820463">
    <property type="protein sequence ID" value="GAK54986.1"/>
    <property type="molecule type" value="Genomic_DNA"/>
</dbReference>
<evidence type="ECO:0000256" key="13">
    <source>
        <dbReference type="ARBA" id="ARBA00023136"/>
    </source>
</evidence>
<dbReference type="EC" id="2.7.10.2" evidence="4"/>
<evidence type="ECO:0000256" key="6">
    <source>
        <dbReference type="ARBA" id="ARBA00022519"/>
    </source>
</evidence>
<dbReference type="Proteomes" id="UP000030661">
    <property type="component" value="Unassembled WGS sequence"/>
</dbReference>
<evidence type="ECO:0000256" key="17">
    <source>
        <dbReference type="SAM" id="Phobius"/>
    </source>
</evidence>
<evidence type="ECO:0000313" key="21">
    <source>
        <dbReference type="EMBL" id="GAK54986.1"/>
    </source>
</evidence>
<evidence type="ECO:0000256" key="4">
    <source>
        <dbReference type="ARBA" id="ARBA00011903"/>
    </source>
</evidence>
<keyword evidence="22" id="KW-1185">Reference proteome</keyword>